<name>A0A7X6DU75_9BACT</name>
<dbReference type="Pfam" id="PF11348">
    <property type="entry name" value="DUF3150"/>
    <property type="match status" value="1"/>
</dbReference>
<keyword evidence="2" id="KW-1185">Reference proteome</keyword>
<reference evidence="1 2" key="1">
    <citation type="journal article" date="2020" name="Nature">
        <title>Bacterial chemolithoautotrophy via manganese oxidation.</title>
        <authorList>
            <person name="Yu H."/>
            <person name="Leadbetter J.R."/>
        </authorList>
    </citation>
    <scope>NUCLEOTIDE SEQUENCE [LARGE SCALE GENOMIC DNA]</scope>
    <source>
        <strain evidence="1 2">Mn-1</strain>
    </source>
</reference>
<evidence type="ECO:0000313" key="2">
    <source>
        <dbReference type="Proteomes" id="UP000534783"/>
    </source>
</evidence>
<evidence type="ECO:0000313" key="1">
    <source>
        <dbReference type="EMBL" id="NKE73497.1"/>
    </source>
</evidence>
<accession>A0A7X6DU75</accession>
<dbReference type="AlphaFoldDB" id="A0A7X6DU75"/>
<gene>
    <name evidence="1" type="ORF">MNODULE_22305</name>
</gene>
<organism evidence="1 2">
    <name type="scientific">Candidatus Manganitrophus noduliformans</name>
    <dbReference type="NCBI Taxonomy" id="2606439"/>
    <lineage>
        <taxon>Bacteria</taxon>
        <taxon>Pseudomonadati</taxon>
        <taxon>Nitrospirota</taxon>
        <taxon>Nitrospiria</taxon>
        <taxon>Candidatus Troglogloeales</taxon>
        <taxon>Candidatus Manganitrophaceae</taxon>
        <taxon>Candidatus Manganitrophus</taxon>
    </lineage>
</organism>
<dbReference type="Proteomes" id="UP000534783">
    <property type="component" value="Unassembled WGS sequence"/>
</dbReference>
<comment type="caution">
    <text evidence="1">The sequence shown here is derived from an EMBL/GenBank/DDBJ whole genome shotgun (WGS) entry which is preliminary data.</text>
</comment>
<dbReference type="InterPro" id="IPR021496">
    <property type="entry name" value="DUF3150"/>
</dbReference>
<sequence>MAQENIFEQGCLIQLNVSIWGGRIKLPSARLNVDADPALIKAIKYLIDRDCLKPMEKERNAARSYVYGKTLPFPIPGVHFIPKDLIRPVDQTLPEFQARFNEKVSYFVNNFEIFIQSAQLRLNQLFDPSEYPTDIRSKFSFSWRFLVVDSPGRSGILTPEIYAREQEKFQRTIDEFNELAMVTLRTRFSEMIDHAVERLSGEKKVFRDTLIGNIRQFLDDFRQLNIRNDRALEEQVTRCKLILDGVDPSTLRSDDGFRREIAQKMTAVQGQLDAMMIQRPKRKIRILPEAQEAVA</sequence>
<proteinExistence type="predicted"/>
<dbReference type="RefSeq" id="WP_168063454.1">
    <property type="nucleotide sequence ID" value="NZ_VTOW01000007.1"/>
</dbReference>
<protein>
    <submittedName>
        <fullName evidence="1">DUF3150 domain-containing protein</fullName>
    </submittedName>
</protein>
<dbReference type="EMBL" id="VTOW01000007">
    <property type="protein sequence ID" value="NKE73497.1"/>
    <property type="molecule type" value="Genomic_DNA"/>
</dbReference>